<dbReference type="PIRSF" id="PIRSF037205">
    <property type="entry name" value="UCP037205"/>
    <property type="match status" value="1"/>
</dbReference>
<dbReference type="PANTHER" id="PTHR37463:SF1">
    <property type="entry name" value="DUF2256 DOMAIN-CONTAINING PROTEIN"/>
    <property type="match status" value="1"/>
</dbReference>
<keyword evidence="2" id="KW-1185">Reference proteome</keyword>
<dbReference type="EMBL" id="JABULH010000001">
    <property type="protein sequence ID" value="NTS63922.1"/>
    <property type="molecule type" value="Genomic_DNA"/>
</dbReference>
<dbReference type="Proteomes" id="UP000621447">
    <property type="component" value="Unassembled WGS sequence"/>
</dbReference>
<dbReference type="PANTHER" id="PTHR37463">
    <property type="entry name" value="GSL3115 PROTEIN"/>
    <property type="match status" value="1"/>
</dbReference>
<dbReference type="Pfam" id="PF10013">
    <property type="entry name" value="DUF2256"/>
    <property type="match status" value="1"/>
</dbReference>
<gene>
    <name evidence="1" type="ORF">HRV97_01940</name>
</gene>
<reference evidence="1 2" key="1">
    <citation type="submission" date="2020-06" db="EMBL/GenBank/DDBJ databases">
        <title>Sphingomonas hominis sp. nov., a member of the Sphingomonas, isolated from the hair of a 22-year-old girl.</title>
        <authorList>
            <person name="Zhang D.-F."/>
            <person name="Cui X.-W."/>
        </authorList>
    </citation>
    <scope>NUCLEOTIDE SEQUENCE [LARGE SCALE GENOMIC DNA]</scope>
    <source>
        <strain evidence="1 2">HHU CXW</strain>
    </source>
</reference>
<evidence type="ECO:0000313" key="1">
    <source>
        <dbReference type="EMBL" id="NTS63922.1"/>
    </source>
</evidence>
<proteinExistence type="predicted"/>
<sequence length="52" mass="6302">MAHKKLNLPTKICPVCERPFAWRKKWERDWDNVIYCSDRCRRDAASAKHSQR</sequence>
<dbReference type="InterPro" id="IPR017136">
    <property type="entry name" value="UCP037205"/>
</dbReference>
<name>A0ABX2JD02_9SPHN</name>
<accession>A0ABX2JD02</accession>
<evidence type="ECO:0000313" key="2">
    <source>
        <dbReference type="Proteomes" id="UP000621447"/>
    </source>
</evidence>
<comment type="caution">
    <text evidence="1">The sequence shown here is derived from an EMBL/GenBank/DDBJ whole genome shotgun (WGS) entry which is preliminary data.</text>
</comment>
<dbReference type="RefSeq" id="WP_174192007.1">
    <property type="nucleotide sequence ID" value="NZ_JABULH010000001.1"/>
</dbReference>
<protein>
    <submittedName>
        <fullName evidence="1">DUF2256 domain-containing protein</fullName>
    </submittedName>
</protein>
<organism evidence="1 2">
    <name type="scientific">Sphingomonas hominis</name>
    <dbReference type="NCBI Taxonomy" id="2741495"/>
    <lineage>
        <taxon>Bacteria</taxon>
        <taxon>Pseudomonadati</taxon>
        <taxon>Pseudomonadota</taxon>
        <taxon>Alphaproteobacteria</taxon>
        <taxon>Sphingomonadales</taxon>
        <taxon>Sphingomonadaceae</taxon>
        <taxon>Sphingomonas</taxon>
    </lineage>
</organism>